<dbReference type="OrthoDB" id="9802525at2"/>
<evidence type="ECO:0000313" key="3">
    <source>
        <dbReference type="EMBL" id="PRP90838.1"/>
    </source>
</evidence>
<feature type="domain" description="Glycosyltransferase subfamily 4-like N-terminal" evidence="2">
    <location>
        <begin position="45"/>
        <end position="187"/>
    </location>
</feature>
<dbReference type="GO" id="GO:0016757">
    <property type="term" value="F:glycosyltransferase activity"/>
    <property type="evidence" value="ECO:0007669"/>
    <property type="project" value="UniProtKB-KW"/>
</dbReference>
<keyword evidence="3" id="KW-0808">Transferase</keyword>
<organism evidence="3 4">
    <name type="scientific">Enhygromyxa salina</name>
    <dbReference type="NCBI Taxonomy" id="215803"/>
    <lineage>
        <taxon>Bacteria</taxon>
        <taxon>Pseudomonadati</taxon>
        <taxon>Myxococcota</taxon>
        <taxon>Polyangia</taxon>
        <taxon>Nannocystales</taxon>
        <taxon>Nannocystaceae</taxon>
        <taxon>Enhygromyxa</taxon>
    </lineage>
</organism>
<dbReference type="PANTHER" id="PTHR45947:SF11">
    <property type="entry name" value="SLR1508 PROTEIN"/>
    <property type="match status" value="1"/>
</dbReference>
<evidence type="ECO:0000259" key="2">
    <source>
        <dbReference type="Pfam" id="PF13439"/>
    </source>
</evidence>
<dbReference type="InterPro" id="IPR028098">
    <property type="entry name" value="Glyco_trans_4-like_N"/>
</dbReference>
<dbReference type="PANTHER" id="PTHR45947">
    <property type="entry name" value="SULFOQUINOVOSYL TRANSFERASE SQD2"/>
    <property type="match status" value="1"/>
</dbReference>
<protein>
    <submittedName>
        <fullName evidence="3">GDP-mannose-dependent alpha-mannosyltransferase</fullName>
        <ecNumber evidence="3">2.4.1.-</ecNumber>
    </submittedName>
</protein>
<dbReference type="EC" id="2.4.1.-" evidence="3"/>
<dbReference type="Pfam" id="PF13692">
    <property type="entry name" value="Glyco_trans_1_4"/>
    <property type="match status" value="1"/>
</dbReference>
<dbReference type="AlphaFoldDB" id="A0A2S9XD89"/>
<comment type="caution">
    <text evidence="3">The sequence shown here is derived from an EMBL/GenBank/DDBJ whole genome shotgun (WGS) entry which is preliminary data.</text>
</comment>
<proteinExistence type="predicted"/>
<keyword evidence="4" id="KW-1185">Reference proteome</keyword>
<feature type="region of interest" description="Disordered" evidence="1">
    <location>
        <begin position="7"/>
        <end position="26"/>
    </location>
</feature>
<dbReference type="Pfam" id="PF13439">
    <property type="entry name" value="Glyco_transf_4"/>
    <property type="match status" value="1"/>
</dbReference>
<reference evidence="3 4" key="1">
    <citation type="submission" date="2018-03" db="EMBL/GenBank/DDBJ databases">
        <title>Draft Genome Sequences of the Obligatory Marine Myxobacteria Enhygromyxa salina SWB005.</title>
        <authorList>
            <person name="Poehlein A."/>
            <person name="Moghaddam J.A."/>
            <person name="Harms H."/>
            <person name="Alanjari M."/>
            <person name="Koenig G.M."/>
            <person name="Daniel R."/>
            <person name="Schaeberle T.F."/>
        </authorList>
    </citation>
    <scope>NUCLEOTIDE SEQUENCE [LARGE SCALE GENOMIC DNA]</scope>
    <source>
        <strain evidence="3 4">SWB005</strain>
    </source>
</reference>
<dbReference type="RefSeq" id="WP_106395275.1">
    <property type="nucleotide sequence ID" value="NZ_PVNK01000267.1"/>
</dbReference>
<evidence type="ECO:0000256" key="1">
    <source>
        <dbReference type="SAM" id="MobiDB-lite"/>
    </source>
</evidence>
<dbReference type="InterPro" id="IPR050194">
    <property type="entry name" value="Glycosyltransferase_grp1"/>
</dbReference>
<accession>A0A2S9XD89</accession>
<dbReference type="Gene3D" id="3.40.50.2000">
    <property type="entry name" value="Glycogen Phosphorylase B"/>
    <property type="match status" value="2"/>
</dbReference>
<feature type="region of interest" description="Disordered" evidence="1">
    <location>
        <begin position="385"/>
        <end position="415"/>
    </location>
</feature>
<dbReference type="Proteomes" id="UP000237968">
    <property type="component" value="Unassembled WGS sequence"/>
</dbReference>
<gene>
    <name evidence="3" type="primary">mgtA_2</name>
    <name evidence="3" type="ORF">ENSA5_60880</name>
</gene>
<sequence>MLTILEVSNAPRASARRPDPGPEAEAAPLRRVIVEPDRASWTEAHGRDRLIEHVEAPLLPGSTTERALIRARGLRELVQLHRPAAIVCGSPVLLPALVRLAGYRLEPRPARVGSWQGDGSEAYLRRELARVDPRVVEPGARALAWWTRQGLASFDAVFVGSRDAGRRLWARGIDRIYYVPRGVDLDRFTPDAERGAPDRPGRGSGRLRIWIEAPSGDVGHLGRVRAALCQRLPVDPKLVIRAPVRASLERFAAGHSGVELGAFEEPSERAGALAACDLAIVLGSSEHRRSACAEAMACGLPVIAEDGGAAELIRDGACGRALARLDPAGLGDAVVELVRAGQLRELGRRARQFIERFDLASCAAREAMCLREVVDAVRRGRAVPRGIHERTPPGFEAPAALSRAPGDAAQPGPSK</sequence>
<name>A0A2S9XD89_9BACT</name>
<evidence type="ECO:0000313" key="4">
    <source>
        <dbReference type="Proteomes" id="UP000237968"/>
    </source>
</evidence>
<keyword evidence="3" id="KW-0328">Glycosyltransferase</keyword>
<dbReference type="EMBL" id="PVNK01000267">
    <property type="protein sequence ID" value="PRP90838.1"/>
    <property type="molecule type" value="Genomic_DNA"/>
</dbReference>
<dbReference type="SUPFAM" id="SSF53756">
    <property type="entry name" value="UDP-Glycosyltransferase/glycogen phosphorylase"/>
    <property type="match status" value="1"/>
</dbReference>